<reference evidence="1" key="1">
    <citation type="journal article" date="2015" name="PLoS Negl. Trop. Dis.">
        <title>Deep Sequencing Analysis of the Ixodes ricinus Haemocytome.</title>
        <authorList>
            <person name="Kotsyfakis M."/>
            <person name="Kopacek P."/>
            <person name="Franta Z."/>
            <person name="Pedra J.H."/>
            <person name="Ribeiro J.M."/>
        </authorList>
    </citation>
    <scope>NUCLEOTIDE SEQUENCE</scope>
</reference>
<proteinExistence type="evidence at transcript level"/>
<dbReference type="EMBL" id="GBIH01002027">
    <property type="protein sequence ID" value="JAC92683.1"/>
    <property type="molecule type" value="mRNA"/>
</dbReference>
<accession>A0A090XED6</accession>
<dbReference type="GO" id="GO:0005840">
    <property type="term" value="C:ribosome"/>
    <property type="evidence" value="ECO:0007669"/>
    <property type="project" value="UniProtKB-KW"/>
</dbReference>
<sequence>MRHKLFIARTVLVQNNQVEEALRVLNRFAEVYRGIPRSPKSDYRHNHRCPQGRVELTVSCRQDRHSRELLQGRRCGVPACGESATVPAMGASQATLARETSAEQKGEGAPCNIFGRFLAFFGCLV</sequence>
<dbReference type="AlphaFoldDB" id="A0A090XED6"/>
<keyword evidence="1" id="KW-0687">Ribonucleoprotein</keyword>
<organism evidence="1">
    <name type="scientific">Ixodes ricinus</name>
    <name type="common">Common tick</name>
    <name type="synonym">Acarus ricinus</name>
    <dbReference type="NCBI Taxonomy" id="34613"/>
    <lineage>
        <taxon>Eukaryota</taxon>
        <taxon>Metazoa</taxon>
        <taxon>Ecdysozoa</taxon>
        <taxon>Arthropoda</taxon>
        <taxon>Chelicerata</taxon>
        <taxon>Arachnida</taxon>
        <taxon>Acari</taxon>
        <taxon>Parasitiformes</taxon>
        <taxon>Ixodida</taxon>
        <taxon>Ixodoidea</taxon>
        <taxon>Ixodidae</taxon>
        <taxon>Ixodinae</taxon>
        <taxon>Ixodes</taxon>
    </lineage>
</organism>
<protein>
    <submittedName>
        <fullName evidence="1">Putative ribosomal protein s21</fullName>
    </submittedName>
</protein>
<feature type="non-terminal residue" evidence="1">
    <location>
        <position position="125"/>
    </location>
</feature>
<name>A0A090XED6_IXORI</name>
<keyword evidence="1" id="KW-0689">Ribosomal protein</keyword>
<evidence type="ECO:0000313" key="1">
    <source>
        <dbReference type="EMBL" id="JAC92683.1"/>
    </source>
</evidence>